<feature type="region of interest" description="Disordered" evidence="1">
    <location>
        <begin position="79"/>
        <end position="102"/>
    </location>
</feature>
<keyword evidence="2" id="KW-0812">Transmembrane</keyword>
<dbReference type="AlphaFoldDB" id="A0A517P577"/>
<evidence type="ECO:0000313" key="3">
    <source>
        <dbReference type="EMBL" id="QDT14505.1"/>
    </source>
</evidence>
<feature type="region of interest" description="Disordered" evidence="1">
    <location>
        <begin position="210"/>
        <end position="234"/>
    </location>
</feature>
<protein>
    <submittedName>
        <fullName evidence="3">Uncharacterized protein</fullName>
    </submittedName>
</protein>
<dbReference type="Proteomes" id="UP000318741">
    <property type="component" value="Chromosome"/>
</dbReference>
<evidence type="ECO:0000313" key="4">
    <source>
        <dbReference type="Proteomes" id="UP000318741"/>
    </source>
</evidence>
<accession>A0A517P577</accession>
<dbReference type="EMBL" id="CP036265">
    <property type="protein sequence ID" value="QDT14505.1"/>
    <property type="molecule type" value="Genomic_DNA"/>
</dbReference>
<feature type="compositionally biased region" description="Gly residues" evidence="1">
    <location>
        <begin position="85"/>
        <end position="96"/>
    </location>
</feature>
<sequence>MSGPSRWSRLFRSYTALRVWAIVGIGWTALAAVVAVAVASAALWEHLTRVEYVLPPPGRSSFPQSTMLLDEWITTAPPPGVAVDRGGGGSGGGGGTSRDATPEGAWHTVRLQTETNHAHASYSLRGSADRAALREYFDGPFRDVVAEALAAWEPNVTVTPLDDPAPPPHSALAPGSDADVWGVTYAALRSGSVHEGTVVWFLAPTVPRGVSSGQSPDQSFEFTLEATEERWADR</sequence>
<proteinExistence type="predicted"/>
<keyword evidence="2" id="KW-0472">Membrane</keyword>
<evidence type="ECO:0000256" key="2">
    <source>
        <dbReference type="SAM" id="Phobius"/>
    </source>
</evidence>
<reference evidence="3 4" key="1">
    <citation type="submission" date="2019-02" db="EMBL/GenBank/DDBJ databases">
        <title>Deep-cultivation of Planctomycetes and their phenomic and genomic characterization uncovers novel biology.</title>
        <authorList>
            <person name="Wiegand S."/>
            <person name="Jogler M."/>
            <person name="Boedeker C."/>
            <person name="Pinto D."/>
            <person name="Vollmers J."/>
            <person name="Rivas-Marin E."/>
            <person name="Kohn T."/>
            <person name="Peeters S.H."/>
            <person name="Heuer A."/>
            <person name="Rast P."/>
            <person name="Oberbeckmann S."/>
            <person name="Bunk B."/>
            <person name="Jeske O."/>
            <person name="Meyerdierks A."/>
            <person name="Storesund J.E."/>
            <person name="Kallscheuer N."/>
            <person name="Luecker S."/>
            <person name="Lage O.M."/>
            <person name="Pohl T."/>
            <person name="Merkel B.J."/>
            <person name="Hornburger P."/>
            <person name="Mueller R.-W."/>
            <person name="Bruemmer F."/>
            <person name="Labrenz M."/>
            <person name="Spormann A.M."/>
            <person name="Op den Camp H."/>
            <person name="Overmann J."/>
            <person name="Amann R."/>
            <person name="Jetten M.S.M."/>
            <person name="Mascher T."/>
            <person name="Medema M.H."/>
            <person name="Devos D.P."/>
            <person name="Kaster A.-K."/>
            <person name="Ovreas L."/>
            <person name="Rohde M."/>
            <person name="Galperin M.Y."/>
            <person name="Jogler C."/>
        </authorList>
    </citation>
    <scope>NUCLEOTIDE SEQUENCE [LARGE SCALE GENOMIC DNA]</scope>
    <source>
        <strain evidence="3 4">CA12</strain>
    </source>
</reference>
<feature type="compositionally biased region" description="Polar residues" evidence="1">
    <location>
        <begin position="211"/>
        <end position="221"/>
    </location>
</feature>
<name>A0A517P577_9PLAN</name>
<dbReference type="KEGG" id="acaf:CA12_05790"/>
<evidence type="ECO:0000256" key="1">
    <source>
        <dbReference type="SAM" id="MobiDB-lite"/>
    </source>
</evidence>
<gene>
    <name evidence="3" type="ORF">CA12_05790</name>
</gene>
<keyword evidence="4" id="KW-1185">Reference proteome</keyword>
<organism evidence="3 4">
    <name type="scientific">Alienimonas californiensis</name>
    <dbReference type="NCBI Taxonomy" id="2527989"/>
    <lineage>
        <taxon>Bacteria</taxon>
        <taxon>Pseudomonadati</taxon>
        <taxon>Planctomycetota</taxon>
        <taxon>Planctomycetia</taxon>
        <taxon>Planctomycetales</taxon>
        <taxon>Planctomycetaceae</taxon>
        <taxon>Alienimonas</taxon>
    </lineage>
</organism>
<feature type="transmembrane region" description="Helical" evidence="2">
    <location>
        <begin position="20"/>
        <end position="44"/>
    </location>
</feature>
<keyword evidence="2" id="KW-1133">Transmembrane helix</keyword>
<dbReference type="RefSeq" id="WP_145357394.1">
    <property type="nucleotide sequence ID" value="NZ_CP036265.1"/>
</dbReference>